<dbReference type="AlphaFoldDB" id="A0A382HVU3"/>
<dbReference type="Pfam" id="PF05721">
    <property type="entry name" value="PhyH"/>
    <property type="match status" value="1"/>
</dbReference>
<dbReference type="PANTHER" id="PTHR20883:SF48">
    <property type="entry name" value="ECTOINE DIOXYGENASE"/>
    <property type="match status" value="1"/>
</dbReference>
<feature type="non-terminal residue" evidence="1">
    <location>
        <position position="179"/>
    </location>
</feature>
<evidence type="ECO:0000313" key="1">
    <source>
        <dbReference type="EMBL" id="SVB91398.1"/>
    </source>
</evidence>
<dbReference type="Gene3D" id="2.60.120.620">
    <property type="entry name" value="q2cbj1_9rhob like domain"/>
    <property type="match status" value="1"/>
</dbReference>
<reference evidence="1" key="1">
    <citation type="submission" date="2018-05" db="EMBL/GenBank/DDBJ databases">
        <authorList>
            <person name="Lanie J.A."/>
            <person name="Ng W.-L."/>
            <person name="Kazmierczak K.M."/>
            <person name="Andrzejewski T.M."/>
            <person name="Davidsen T.M."/>
            <person name="Wayne K.J."/>
            <person name="Tettelin H."/>
            <person name="Glass J.I."/>
            <person name="Rusch D."/>
            <person name="Podicherti R."/>
            <person name="Tsui H.-C.T."/>
            <person name="Winkler M.E."/>
        </authorList>
    </citation>
    <scope>NUCLEOTIDE SEQUENCE</scope>
</reference>
<dbReference type="SUPFAM" id="SSF51197">
    <property type="entry name" value="Clavaminate synthase-like"/>
    <property type="match status" value="1"/>
</dbReference>
<gene>
    <name evidence="1" type="ORF">METZ01_LOCUS244252</name>
</gene>
<accession>A0A382HVU3</accession>
<protein>
    <recommendedName>
        <fullName evidence="2">Phytanoyl-CoA dioxygenase</fullName>
    </recommendedName>
</protein>
<organism evidence="1">
    <name type="scientific">marine metagenome</name>
    <dbReference type="NCBI Taxonomy" id="408172"/>
    <lineage>
        <taxon>unclassified sequences</taxon>
        <taxon>metagenomes</taxon>
        <taxon>ecological metagenomes</taxon>
    </lineage>
</organism>
<dbReference type="InterPro" id="IPR008775">
    <property type="entry name" value="Phytyl_CoA_dOase-like"/>
</dbReference>
<dbReference type="GO" id="GO:0016491">
    <property type="term" value="F:oxidoreductase activity"/>
    <property type="evidence" value="ECO:0007669"/>
    <property type="project" value="UniProtKB-ARBA"/>
</dbReference>
<evidence type="ECO:0008006" key="2">
    <source>
        <dbReference type="Google" id="ProtNLM"/>
    </source>
</evidence>
<dbReference type="EMBL" id="UINC01063602">
    <property type="protein sequence ID" value="SVB91398.1"/>
    <property type="molecule type" value="Genomic_DNA"/>
</dbReference>
<sequence length="179" mass="20411">MNEFSLSNLNEIKEAYDHDGFVIVRDVLDTDLVSELDRHIDWLIEHHPDLRPERLGHWLIAEDPFWIRFISDQRLLDVASTLIGPNIAFFAADYIAKPPRDGQAVSWHQDANYWGLEPMEVITVWFAVSQSTCENGCVRVIPGSHRLGPVDHRSQTDTVNLLNSEVDPAVVDERQAVDV</sequence>
<dbReference type="PANTHER" id="PTHR20883">
    <property type="entry name" value="PHYTANOYL-COA DIOXYGENASE DOMAIN CONTAINING 1"/>
    <property type="match status" value="1"/>
</dbReference>
<dbReference type="GO" id="GO:0046872">
    <property type="term" value="F:metal ion binding"/>
    <property type="evidence" value="ECO:0007669"/>
    <property type="project" value="UniProtKB-ARBA"/>
</dbReference>
<name>A0A382HVU3_9ZZZZ</name>
<proteinExistence type="predicted"/>